<organism evidence="2 3">
    <name type="scientific">Oceanobacillus picturae</name>
    <dbReference type="NCBI Taxonomy" id="171693"/>
    <lineage>
        <taxon>Bacteria</taxon>
        <taxon>Bacillati</taxon>
        <taxon>Bacillota</taxon>
        <taxon>Bacilli</taxon>
        <taxon>Bacillales</taxon>
        <taxon>Bacillaceae</taxon>
        <taxon>Oceanobacillus</taxon>
    </lineage>
</organism>
<comment type="caution">
    <text evidence="2">The sequence shown here is derived from an EMBL/GenBank/DDBJ whole genome shotgun (WGS) entry which is preliminary data.</text>
</comment>
<reference evidence="2 3" key="2">
    <citation type="journal article" date="2016" name="Genome Announc.">
        <title>Draft Genome Sequence of Oceanobacillus picturae Heshi-B3, Isolated from Fermented Rice Bran in a Traditional Japanese Seafood Dish.</title>
        <authorList>
            <person name="Akuzawa S."/>
            <person name="Nagaoka J."/>
            <person name="Kanekatsu M."/>
            <person name="Kanesaki Y."/>
            <person name="Suzuki T."/>
        </authorList>
    </citation>
    <scope>NUCLEOTIDE SEQUENCE [LARGE SCALE GENOMIC DNA]</scope>
    <source>
        <strain evidence="2 3">Heshi-B3</strain>
    </source>
</reference>
<keyword evidence="1" id="KW-0812">Transmembrane</keyword>
<sequence>MISDKLKGIIIIGFLLSIVGIILLFFGVNFGTSLADNWLAKQGGADTSYYHIITRGYINTFLAAGSIFLGVGLITILIFYFKILKDKE</sequence>
<evidence type="ECO:0000313" key="3">
    <source>
        <dbReference type="Proteomes" id="UP000052946"/>
    </source>
</evidence>
<reference evidence="3" key="1">
    <citation type="submission" date="2015-07" db="EMBL/GenBank/DDBJ databases">
        <title>Draft Genome Sequence of Oceanobacillus picturae Heshi-B3 that Was Isolated from Fermented Rice Bran with Aging Salted Mackerel, Which Was Named Heshiko as Traditional Fermented Seafood in Japan.</title>
        <authorList>
            <person name="Akuzawa S."/>
            <person name="Nakagawa J."/>
            <person name="Kanekatsu T."/>
            <person name="Kanesaki Y."/>
            <person name="Suzuki T."/>
        </authorList>
    </citation>
    <scope>NUCLEOTIDE SEQUENCE [LARGE SCALE GENOMIC DNA]</scope>
    <source>
        <strain evidence="3">Heshi-B3</strain>
    </source>
</reference>
<dbReference type="EMBL" id="BBXV01000037">
    <property type="protein sequence ID" value="GAQ19041.1"/>
    <property type="molecule type" value="Genomic_DNA"/>
</dbReference>
<dbReference type="RefSeq" id="WP_058950811.1">
    <property type="nucleotide sequence ID" value="NZ_BBXV01000037.1"/>
</dbReference>
<keyword evidence="1" id="KW-1133">Transmembrane helix</keyword>
<protein>
    <submittedName>
        <fullName evidence="2">Uncharacterized protein</fullName>
    </submittedName>
</protein>
<accession>A0A0U9HCP7</accession>
<name>A0A0U9HCP7_9BACI</name>
<dbReference type="Proteomes" id="UP000052946">
    <property type="component" value="Unassembled WGS sequence"/>
</dbReference>
<gene>
    <name evidence="2" type="ORF">OPHB3_3000</name>
</gene>
<evidence type="ECO:0000256" key="1">
    <source>
        <dbReference type="SAM" id="Phobius"/>
    </source>
</evidence>
<evidence type="ECO:0000313" key="2">
    <source>
        <dbReference type="EMBL" id="GAQ19041.1"/>
    </source>
</evidence>
<dbReference type="AlphaFoldDB" id="A0A0U9HCP7"/>
<feature type="transmembrane region" description="Helical" evidence="1">
    <location>
        <begin position="57"/>
        <end position="81"/>
    </location>
</feature>
<dbReference type="OrthoDB" id="2429151at2"/>
<feature type="transmembrane region" description="Helical" evidence="1">
    <location>
        <begin position="9"/>
        <end position="28"/>
    </location>
</feature>
<proteinExistence type="predicted"/>
<keyword evidence="1" id="KW-0472">Membrane</keyword>